<name>A0A1F7W3J7_9BACT</name>
<evidence type="ECO:0000313" key="1">
    <source>
        <dbReference type="EMBL" id="OGL96807.1"/>
    </source>
</evidence>
<accession>A0A1F7W3J7</accession>
<sequence>MRLDLSIHEARILLQKAGLDIWRTGIILRFKECPDCAKDEVLSPDIFTINVPDSELEFFHAAVA</sequence>
<protein>
    <submittedName>
        <fullName evidence="1">Uncharacterized protein</fullName>
    </submittedName>
</protein>
<dbReference type="EMBL" id="MGFD01000063">
    <property type="protein sequence ID" value="OGL96807.1"/>
    <property type="molecule type" value="Genomic_DNA"/>
</dbReference>
<comment type="caution">
    <text evidence="1">The sequence shown here is derived from an EMBL/GenBank/DDBJ whole genome shotgun (WGS) entry which is preliminary data.</text>
</comment>
<proteinExistence type="predicted"/>
<dbReference type="Proteomes" id="UP000177331">
    <property type="component" value="Unassembled WGS sequence"/>
</dbReference>
<organism evidence="1 2">
    <name type="scientific">Candidatus Uhrbacteria bacterium RIFOXYB2_FULL_45_11</name>
    <dbReference type="NCBI Taxonomy" id="1802421"/>
    <lineage>
        <taxon>Bacteria</taxon>
        <taxon>Candidatus Uhriibacteriota</taxon>
    </lineage>
</organism>
<evidence type="ECO:0000313" key="2">
    <source>
        <dbReference type="Proteomes" id="UP000177331"/>
    </source>
</evidence>
<gene>
    <name evidence="1" type="ORF">A2318_04125</name>
</gene>
<reference evidence="1 2" key="1">
    <citation type="journal article" date="2016" name="Nat. Commun.">
        <title>Thousands of microbial genomes shed light on interconnected biogeochemical processes in an aquifer system.</title>
        <authorList>
            <person name="Anantharaman K."/>
            <person name="Brown C.T."/>
            <person name="Hug L.A."/>
            <person name="Sharon I."/>
            <person name="Castelle C.J."/>
            <person name="Probst A.J."/>
            <person name="Thomas B.C."/>
            <person name="Singh A."/>
            <person name="Wilkins M.J."/>
            <person name="Karaoz U."/>
            <person name="Brodie E.L."/>
            <person name="Williams K.H."/>
            <person name="Hubbard S.S."/>
            <person name="Banfield J.F."/>
        </authorList>
    </citation>
    <scope>NUCLEOTIDE SEQUENCE [LARGE SCALE GENOMIC DNA]</scope>
</reference>
<dbReference type="AlphaFoldDB" id="A0A1F7W3J7"/>